<dbReference type="Pfam" id="PF00535">
    <property type="entry name" value="Glycos_transf_2"/>
    <property type="match status" value="1"/>
</dbReference>
<keyword evidence="3" id="KW-1185">Reference proteome</keyword>
<dbReference type="Gene3D" id="3.90.550.10">
    <property type="entry name" value="Spore Coat Polysaccharide Biosynthesis Protein SpsA, Chain A"/>
    <property type="match status" value="1"/>
</dbReference>
<feature type="domain" description="Glycosyltransferase 2-like" evidence="1">
    <location>
        <begin position="210"/>
        <end position="329"/>
    </location>
</feature>
<dbReference type="STRING" id="1230338.MOMA_02780"/>
<dbReference type="SUPFAM" id="SSF53448">
    <property type="entry name" value="Nucleotide-diphospho-sugar transferases"/>
    <property type="match status" value="1"/>
</dbReference>
<dbReference type="OrthoDB" id="8742915at2"/>
<name>L2F8R5_9GAMM</name>
<evidence type="ECO:0000313" key="3">
    <source>
        <dbReference type="Proteomes" id="UP000023795"/>
    </source>
</evidence>
<sequence length="481" mass="56093">MFDKFDKKPAVFELATHSESIRYCMPKNYWHAVQLGLYQTVLKDHWTVLPKSKCAYKLSQLKRFQITKSDAAFTVHQLLTNKYYWFHQKAIVIALLPLYPAKVFKFLHNNRYLLVRKYYLGVYVALCHHFKQSIDEKLLKKLPSDDINTVCLLNNIVHHTTQSKLDTLNHFLLNNHLTKLTVYDKNQQLSVNNLTCHHVDPVQQNMPLVSILVTVYNASDTIVACIDSLLNQSYKNLQIIIINDCSTDDSLQKLQALKNKDKRIVLIDLPKNVGTFVAKNIGATYATGEFITCQDSDDFAHPQKIEQQTLPLLSDKNLIATLSDWLRIDEHGQFYIRQFYPFLRQNPASPLFRRKLVMQKTGLWHNVRTGADSEFLERLKVVFGNHAIARIKLPLTFASHRDNSLMTSKEFGIYNQKSALDRLDYWEHWRLWHIDCLSKQKMPVIPNVNMPTEHVKLFSIPKKLVLKSEDIDYCLLHHKVY</sequence>
<dbReference type="CDD" id="cd00761">
    <property type="entry name" value="Glyco_tranf_GTA_type"/>
    <property type="match status" value="1"/>
</dbReference>
<dbReference type="AlphaFoldDB" id="L2F8R5"/>
<organism evidence="2 3">
    <name type="scientific">Moraxella macacae 0408225</name>
    <dbReference type="NCBI Taxonomy" id="1230338"/>
    <lineage>
        <taxon>Bacteria</taxon>
        <taxon>Pseudomonadati</taxon>
        <taxon>Pseudomonadota</taxon>
        <taxon>Gammaproteobacteria</taxon>
        <taxon>Moraxellales</taxon>
        <taxon>Moraxellaceae</taxon>
        <taxon>Moraxella</taxon>
    </lineage>
</organism>
<dbReference type="PANTHER" id="PTHR22916:SF3">
    <property type="entry name" value="UDP-GLCNAC:BETAGAL BETA-1,3-N-ACETYLGLUCOSAMINYLTRANSFERASE-LIKE PROTEIN 1"/>
    <property type="match status" value="1"/>
</dbReference>
<dbReference type="EMBL" id="ANIN01000001">
    <property type="protein sequence ID" value="ELA09295.1"/>
    <property type="molecule type" value="Genomic_DNA"/>
</dbReference>
<gene>
    <name evidence="2" type="ORF">MOMA_02780</name>
</gene>
<keyword evidence="2" id="KW-0808">Transferase</keyword>
<reference evidence="2 3" key="1">
    <citation type="journal article" date="2013" name="Genome Announc.">
        <title>Genome Sequence of Moraxella macacae 0408225, a Novel Bacterial Species Isolated from a Cynomolgus Macaque with Epistaxis.</title>
        <authorList>
            <person name="Ladner J.T."/>
            <person name="Whitehouse C.A."/>
            <person name="Koroleva G.I."/>
            <person name="Palacios G.F."/>
        </authorList>
    </citation>
    <scope>NUCLEOTIDE SEQUENCE [LARGE SCALE GENOMIC DNA]</scope>
    <source>
        <strain evidence="2 3">0408225</strain>
    </source>
</reference>
<dbReference type="RefSeq" id="WP_009767115.1">
    <property type="nucleotide sequence ID" value="NZ_ANIN01000001.1"/>
</dbReference>
<dbReference type="InterPro" id="IPR001173">
    <property type="entry name" value="Glyco_trans_2-like"/>
</dbReference>
<dbReference type="GO" id="GO:0016758">
    <property type="term" value="F:hexosyltransferase activity"/>
    <property type="evidence" value="ECO:0007669"/>
    <property type="project" value="UniProtKB-ARBA"/>
</dbReference>
<dbReference type="PANTHER" id="PTHR22916">
    <property type="entry name" value="GLYCOSYLTRANSFERASE"/>
    <property type="match status" value="1"/>
</dbReference>
<accession>L2F8R5</accession>
<protein>
    <submittedName>
        <fullName evidence="2">Glycosyltransferase FcbB</fullName>
    </submittedName>
</protein>
<proteinExistence type="predicted"/>
<dbReference type="eggNOG" id="COG1215">
    <property type="taxonomic scope" value="Bacteria"/>
</dbReference>
<dbReference type="Proteomes" id="UP000023795">
    <property type="component" value="Unassembled WGS sequence"/>
</dbReference>
<dbReference type="InterPro" id="IPR029044">
    <property type="entry name" value="Nucleotide-diphossugar_trans"/>
</dbReference>
<evidence type="ECO:0000313" key="2">
    <source>
        <dbReference type="EMBL" id="ELA09295.1"/>
    </source>
</evidence>
<dbReference type="PATRIC" id="fig|1230338.3.peg.608"/>
<comment type="caution">
    <text evidence="2">The sequence shown here is derived from an EMBL/GenBank/DDBJ whole genome shotgun (WGS) entry which is preliminary data.</text>
</comment>
<evidence type="ECO:0000259" key="1">
    <source>
        <dbReference type="Pfam" id="PF00535"/>
    </source>
</evidence>